<protein>
    <submittedName>
        <fullName evidence="2">Uncharacterized protein</fullName>
    </submittedName>
</protein>
<feature type="transmembrane region" description="Helical" evidence="1">
    <location>
        <begin position="148"/>
        <end position="172"/>
    </location>
</feature>
<dbReference type="RefSeq" id="WP_284076902.1">
    <property type="nucleotide sequence ID" value="NZ_JAVLSM010000007.1"/>
</dbReference>
<gene>
    <name evidence="2" type="ORF">RJN63_11390</name>
</gene>
<dbReference type="AlphaFoldDB" id="A0AAE4GA75"/>
<accession>A0AAE4GA75</accession>
<keyword evidence="1" id="KW-1133">Transmembrane helix</keyword>
<evidence type="ECO:0000313" key="2">
    <source>
        <dbReference type="EMBL" id="MDT0337434.1"/>
    </source>
</evidence>
<feature type="transmembrane region" description="Helical" evidence="1">
    <location>
        <begin position="21"/>
        <end position="49"/>
    </location>
</feature>
<reference evidence="2" key="1">
    <citation type="submission" date="2023-02" db="EMBL/GenBank/DDBJ databases">
        <title>Description of Herbaspirillum huttiense subsp. nephrolepsisexaltata and Herbaspirillum huttiense subsp. lycopersicon.</title>
        <authorList>
            <person name="Poudel M."/>
            <person name="Sharma A."/>
            <person name="Goss E."/>
            <person name="Tapia J.H."/>
            <person name="Harmon C.M."/>
            <person name="Jones J.B."/>
        </authorList>
    </citation>
    <scope>NUCLEOTIDE SEQUENCE</scope>
    <source>
        <strain evidence="2">NC40101</strain>
    </source>
</reference>
<feature type="transmembrane region" description="Helical" evidence="1">
    <location>
        <begin position="184"/>
        <end position="204"/>
    </location>
</feature>
<proteinExistence type="predicted"/>
<keyword evidence="1" id="KW-0472">Membrane</keyword>
<sequence length="251" mass="27182">MTLPDRIPEPRPVRPTAIARWFVTAAALQWKAFLPLFAVGFVGLTIVSLLGMSKFLAHVALLVTHLVGVAICSCADTRKQIGRNELRACLLKLMPACIVASYHLIGMFFGYVIYDSVSGHAPFEYLFNPTANVEFAIFDFDFAMGSYLVVRIVSSLYPYAFHLHALAGHGLIESAMKGDGGRPAINVFALTALDVTCIALLAVVTVLFTPAAPILMGLFSALSYVSYREIYLGVAENATERNPGGVAVVQH</sequence>
<feature type="transmembrane region" description="Helical" evidence="1">
    <location>
        <begin position="55"/>
        <end position="77"/>
    </location>
</feature>
<dbReference type="EMBL" id="JAVRAA010000005">
    <property type="protein sequence ID" value="MDT0337434.1"/>
    <property type="molecule type" value="Genomic_DNA"/>
</dbReference>
<feature type="transmembrane region" description="Helical" evidence="1">
    <location>
        <begin position="89"/>
        <end position="114"/>
    </location>
</feature>
<name>A0AAE4GA75_9BURK</name>
<organism evidence="2">
    <name type="scientific">Herbaspirillum huttiense subsp. nephrolepidis</name>
    <dbReference type="NCBI Taxonomy" id="3075126"/>
    <lineage>
        <taxon>Bacteria</taxon>
        <taxon>Pseudomonadati</taxon>
        <taxon>Pseudomonadota</taxon>
        <taxon>Betaproteobacteria</taxon>
        <taxon>Burkholderiales</taxon>
        <taxon>Oxalobacteraceae</taxon>
        <taxon>Herbaspirillum</taxon>
    </lineage>
</organism>
<evidence type="ECO:0000256" key="1">
    <source>
        <dbReference type="SAM" id="Phobius"/>
    </source>
</evidence>
<comment type="caution">
    <text evidence="2">The sequence shown here is derived from an EMBL/GenBank/DDBJ whole genome shotgun (WGS) entry which is preliminary data.</text>
</comment>
<keyword evidence="1" id="KW-0812">Transmembrane</keyword>